<evidence type="ECO:0000256" key="7">
    <source>
        <dbReference type="PROSITE-ProRule" id="PRU10137"/>
    </source>
</evidence>
<dbReference type="KEGG" id="xau:Xaut_0536"/>
<dbReference type="InterPro" id="IPR050639">
    <property type="entry name" value="SSR_resolvase"/>
</dbReference>
<feature type="active site" description="O-(5'-phospho-DNA)-serine intermediate" evidence="6 7">
    <location>
        <position position="9"/>
    </location>
</feature>
<dbReference type="AlphaFoldDB" id="A7ICP9"/>
<evidence type="ECO:0000256" key="2">
    <source>
        <dbReference type="ARBA" id="ARBA00022908"/>
    </source>
</evidence>
<comment type="similarity">
    <text evidence="1">Belongs to the site-specific recombinase resolvase family.</text>
</comment>
<evidence type="ECO:0000256" key="3">
    <source>
        <dbReference type="ARBA" id="ARBA00023100"/>
    </source>
</evidence>
<dbReference type="EMBL" id="CP000781">
    <property type="protein sequence ID" value="ABS65792.1"/>
    <property type="molecule type" value="Genomic_DNA"/>
</dbReference>
<proteinExistence type="inferred from homology"/>
<dbReference type="Gene3D" id="1.10.10.60">
    <property type="entry name" value="Homeodomain-like"/>
    <property type="match status" value="1"/>
</dbReference>
<feature type="domain" description="Resolvase/invertase-type recombinase catalytic" evidence="8">
    <location>
        <begin position="1"/>
        <end position="135"/>
    </location>
</feature>
<evidence type="ECO:0000256" key="1">
    <source>
        <dbReference type="ARBA" id="ARBA00009913"/>
    </source>
</evidence>
<evidence type="ECO:0000256" key="6">
    <source>
        <dbReference type="PIRSR" id="PIRSR606118-50"/>
    </source>
</evidence>
<dbReference type="PANTHER" id="PTHR30461:SF2">
    <property type="entry name" value="SERINE RECOMBINASE PINE-RELATED"/>
    <property type="match status" value="1"/>
</dbReference>
<evidence type="ECO:0000313" key="9">
    <source>
        <dbReference type="EMBL" id="ABS65792.1"/>
    </source>
</evidence>
<dbReference type="InterPro" id="IPR006118">
    <property type="entry name" value="Recombinase_CS"/>
</dbReference>
<evidence type="ECO:0000256" key="5">
    <source>
        <dbReference type="ARBA" id="ARBA00023172"/>
    </source>
</evidence>
<evidence type="ECO:0000256" key="4">
    <source>
        <dbReference type="ARBA" id="ARBA00023125"/>
    </source>
</evidence>
<accession>A7ICP9</accession>
<dbReference type="Gene3D" id="3.40.50.1390">
    <property type="entry name" value="Resolvase, N-terminal catalytic domain"/>
    <property type="match status" value="1"/>
</dbReference>
<dbReference type="GO" id="GO:0015074">
    <property type="term" value="P:DNA integration"/>
    <property type="evidence" value="ECO:0007669"/>
    <property type="project" value="UniProtKB-KW"/>
</dbReference>
<dbReference type="Pfam" id="PF00239">
    <property type="entry name" value="Resolvase"/>
    <property type="match status" value="1"/>
</dbReference>
<dbReference type="HOGENOM" id="CLU_010686_8_0_5"/>
<dbReference type="InterPro" id="IPR009057">
    <property type="entry name" value="Homeodomain-like_sf"/>
</dbReference>
<gene>
    <name evidence="9" type="ordered locus">Xaut_0536</name>
</gene>
<keyword evidence="5" id="KW-0233">DNA recombination</keyword>
<keyword evidence="10" id="KW-1185">Reference proteome</keyword>
<evidence type="ECO:0000313" key="10">
    <source>
        <dbReference type="Proteomes" id="UP000002417"/>
    </source>
</evidence>
<dbReference type="InterPro" id="IPR006120">
    <property type="entry name" value="Resolvase_HTH_dom"/>
</dbReference>
<dbReference type="eggNOG" id="COG1961">
    <property type="taxonomic scope" value="Bacteria"/>
</dbReference>
<dbReference type="Pfam" id="PF02796">
    <property type="entry name" value="HTH_7"/>
    <property type="match status" value="1"/>
</dbReference>
<dbReference type="CDD" id="cd03768">
    <property type="entry name" value="SR_ResInv"/>
    <property type="match status" value="1"/>
</dbReference>
<dbReference type="PROSITE" id="PS51736">
    <property type="entry name" value="RECOMBINASES_3"/>
    <property type="match status" value="1"/>
</dbReference>
<dbReference type="SUPFAM" id="SSF53041">
    <property type="entry name" value="Resolvase-like"/>
    <property type="match status" value="1"/>
</dbReference>
<dbReference type="InterPro" id="IPR006119">
    <property type="entry name" value="Resolv_N"/>
</dbReference>
<dbReference type="PROSITE" id="PS00398">
    <property type="entry name" value="RECOMBINASES_2"/>
    <property type="match status" value="1"/>
</dbReference>
<name>A7ICP9_XANP2</name>
<organism evidence="9 10">
    <name type="scientific">Xanthobacter autotrophicus (strain ATCC BAA-1158 / Py2)</name>
    <dbReference type="NCBI Taxonomy" id="78245"/>
    <lineage>
        <taxon>Bacteria</taxon>
        <taxon>Pseudomonadati</taxon>
        <taxon>Pseudomonadota</taxon>
        <taxon>Alphaproteobacteria</taxon>
        <taxon>Hyphomicrobiales</taxon>
        <taxon>Xanthobacteraceae</taxon>
        <taxon>Xanthobacter</taxon>
    </lineage>
</organism>
<dbReference type="PhylomeDB" id="A7ICP9"/>
<evidence type="ECO:0000259" key="8">
    <source>
        <dbReference type="PROSITE" id="PS51736"/>
    </source>
</evidence>
<dbReference type="OrthoDB" id="9800103at2"/>
<keyword evidence="4" id="KW-0238">DNA-binding</keyword>
<dbReference type="STRING" id="78245.Xaut_0536"/>
<dbReference type="PANTHER" id="PTHR30461">
    <property type="entry name" value="DNA-INVERTASE FROM LAMBDOID PROPHAGE"/>
    <property type="match status" value="1"/>
</dbReference>
<dbReference type="InterPro" id="IPR036162">
    <property type="entry name" value="Resolvase-like_N_sf"/>
</dbReference>
<dbReference type="SUPFAM" id="SSF46689">
    <property type="entry name" value="Homeodomain-like"/>
    <property type="match status" value="1"/>
</dbReference>
<sequence length="203" mass="22046">MLIGYARVSTGDQNLDLQRQALIAAGCQRLHEDSGVSGAMVIRPGLRRALKTARAGDVLVVWRLDRLGRSIKDLIDIVGQLQQRGIGFLSLQEQIDTTSAAGRFYLHMLAALAEFERELIRDRTRAGLDAARSRGVVMGRPRKLSPAQIADARNLIASGRTVTSVAAACGVTRTTLRRLLGEPACAIFASAKSDRAARRDEAR</sequence>
<dbReference type="PROSITE" id="PS00397">
    <property type="entry name" value="RECOMBINASES_1"/>
    <property type="match status" value="1"/>
</dbReference>
<keyword evidence="3" id="KW-0230">DNA invertase</keyword>
<dbReference type="FunFam" id="3.40.50.1390:FF:000001">
    <property type="entry name" value="DNA recombinase"/>
    <property type="match status" value="1"/>
</dbReference>
<dbReference type="SMART" id="SM00857">
    <property type="entry name" value="Resolvase"/>
    <property type="match status" value="1"/>
</dbReference>
<dbReference type="GO" id="GO:0000150">
    <property type="term" value="F:DNA strand exchange activity"/>
    <property type="evidence" value="ECO:0007669"/>
    <property type="project" value="UniProtKB-KW"/>
</dbReference>
<reference evidence="9 10" key="1">
    <citation type="submission" date="2007-07" db="EMBL/GenBank/DDBJ databases">
        <title>Complete sequence of chromosome of Xanthobacter autotrophicus Py2.</title>
        <authorList>
            <consortium name="US DOE Joint Genome Institute"/>
            <person name="Copeland A."/>
            <person name="Lucas S."/>
            <person name="Lapidus A."/>
            <person name="Barry K."/>
            <person name="Glavina del Rio T."/>
            <person name="Hammon N."/>
            <person name="Israni S."/>
            <person name="Dalin E."/>
            <person name="Tice H."/>
            <person name="Pitluck S."/>
            <person name="Sims D."/>
            <person name="Brettin T."/>
            <person name="Bruce D."/>
            <person name="Detter J.C."/>
            <person name="Han C."/>
            <person name="Tapia R."/>
            <person name="Brainard J."/>
            <person name="Schmutz J."/>
            <person name="Larimer F."/>
            <person name="Land M."/>
            <person name="Hauser L."/>
            <person name="Kyrpides N."/>
            <person name="Kim E."/>
            <person name="Ensigns S.A."/>
            <person name="Richardson P."/>
        </authorList>
    </citation>
    <scope>NUCLEOTIDE SEQUENCE [LARGE SCALE GENOMIC DNA]</scope>
    <source>
        <strain evidence="10">ATCC BAA-1158 / Py2</strain>
    </source>
</reference>
<protein>
    <submittedName>
        <fullName evidence="9">Resolvase domain</fullName>
    </submittedName>
</protein>
<keyword evidence="2" id="KW-0229">DNA integration</keyword>
<dbReference type="Proteomes" id="UP000002417">
    <property type="component" value="Chromosome"/>
</dbReference>
<dbReference type="GO" id="GO:0003677">
    <property type="term" value="F:DNA binding"/>
    <property type="evidence" value="ECO:0007669"/>
    <property type="project" value="UniProtKB-KW"/>
</dbReference>
<dbReference type="CDD" id="cd00569">
    <property type="entry name" value="HTH_Hin_like"/>
    <property type="match status" value="1"/>
</dbReference>